<gene>
    <name evidence="8" type="ORF">DKT75_21035</name>
</gene>
<dbReference type="OrthoDB" id="121744at2"/>
<dbReference type="GO" id="GO:0005886">
    <property type="term" value="C:plasma membrane"/>
    <property type="evidence" value="ECO:0007669"/>
    <property type="project" value="UniProtKB-SubCell"/>
</dbReference>
<evidence type="ECO:0000256" key="7">
    <source>
        <dbReference type="SAM" id="Phobius"/>
    </source>
</evidence>
<feature type="transmembrane region" description="Helical" evidence="7">
    <location>
        <begin position="145"/>
        <end position="165"/>
    </location>
</feature>
<dbReference type="Proteomes" id="UP000245506">
    <property type="component" value="Unassembled WGS sequence"/>
</dbReference>
<protein>
    <submittedName>
        <fullName evidence="8">DoxX family protein</fullName>
    </submittedName>
</protein>
<dbReference type="InterPro" id="IPR051907">
    <property type="entry name" value="DoxX-like_oxidoreductase"/>
</dbReference>
<evidence type="ECO:0000256" key="1">
    <source>
        <dbReference type="ARBA" id="ARBA00004651"/>
    </source>
</evidence>
<dbReference type="PANTHER" id="PTHR33452">
    <property type="entry name" value="OXIDOREDUCTASE CATD-RELATED"/>
    <property type="match status" value="1"/>
</dbReference>
<evidence type="ECO:0000256" key="5">
    <source>
        <dbReference type="ARBA" id="ARBA00022989"/>
    </source>
</evidence>
<dbReference type="RefSeq" id="WP_109826777.1">
    <property type="nucleotide sequence ID" value="NZ_QGKL01000043.1"/>
</dbReference>
<dbReference type="InterPro" id="IPR032808">
    <property type="entry name" value="DoxX"/>
</dbReference>
<dbReference type="EMBL" id="QGKL01000043">
    <property type="protein sequence ID" value="PWQ93175.1"/>
    <property type="molecule type" value="Genomic_DNA"/>
</dbReference>
<dbReference type="AlphaFoldDB" id="A0A317C3F0"/>
<evidence type="ECO:0000313" key="9">
    <source>
        <dbReference type="Proteomes" id="UP000245506"/>
    </source>
</evidence>
<keyword evidence="5 7" id="KW-1133">Transmembrane helix</keyword>
<name>A0A317C3F0_9GAMM</name>
<comment type="caution">
    <text evidence="8">The sequence shown here is derived from an EMBL/GenBank/DDBJ whole genome shotgun (WGS) entry which is preliminary data.</text>
</comment>
<evidence type="ECO:0000256" key="2">
    <source>
        <dbReference type="ARBA" id="ARBA00006679"/>
    </source>
</evidence>
<comment type="similarity">
    <text evidence="2">Belongs to the DoxX family.</text>
</comment>
<dbReference type="Pfam" id="PF07681">
    <property type="entry name" value="DoxX"/>
    <property type="match status" value="1"/>
</dbReference>
<dbReference type="PANTHER" id="PTHR33452:SF1">
    <property type="entry name" value="INNER MEMBRANE PROTEIN YPHA-RELATED"/>
    <property type="match status" value="1"/>
</dbReference>
<proteinExistence type="inferred from homology"/>
<evidence type="ECO:0000256" key="6">
    <source>
        <dbReference type="ARBA" id="ARBA00023136"/>
    </source>
</evidence>
<evidence type="ECO:0000313" key="8">
    <source>
        <dbReference type="EMBL" id="PWQ93175.1"/>
    </source>
</evidence>
<keyword evidence="6 7" id="KW-0472">Membrane</keyword>
<keyword evidence="3" id="KW-1003">Cell membrane</keyword>
<evidence type="ECO:0000256" key="3">
    <source>
        <dbReference type="ARBA" id="ARBA00022475"/>
    </source>
</evidence>
<feature type="transmembrane region" description="Helical" evidence="7">
    <location>
        <begin position="90"/>
        <end position="111"/>
    </location>
</feature>
<sequence length="177" mass="20075">MGAIKSFYITIFEWLNIVFKPLALLGLRWQIFSVFFYSGLAKWNGWFKPDPGVYDLFMYEFFCPEEVREGALLLCDPKTLEYVEGSPTVAYIKFFAVTAGVAEIALPLLLIFGLFTRFAALGILVMTVFIQLAVFPTWSHWVNPAMWWAGVAAALVIIGPGKLSLDHLFGFERKDSR</sequence>
<evidence type="ECO:0000256" key="4">
    <source>
        <dbReference type="ARBA" id="ARBA00022692"/>
    </source>
</evidence>
<accession>A0A317C3F0</accession>
<reference evidence="8 9" key="1">
    <citation type="submission" date="2018-05" db="EMBL/GenBank/DDBJ databases">
        <title>Leucothrix arctica sp. nov., isolated from Arctic seawater.</title>
        <authorList>
            <person name="Choi A."/>
            <person name="Baek K."/>
        </authorList>
    </citation>
    <scope>NUCLEOTIDE SEQUENCE [LARGE SCALE GENOMIC DNA]</scope>
    <source>
        <strain evidence="8 9">IMCC9719</strain>
    </source>
</reference>
<comment type="subcellular location">
    <subcellularLocation>
        <location evidence="1">Cell membrane</location>
        <topology evidence="1">Multi-pass membrane protein</topology>
    </subcellularLocation>
</comment>
<keyword evidence="4 7" id="KW-0812">Transmembrane</keyword>
<feature type="transmembrane region" description="Helical" evidence="7">
    <location>
        <begin position="118"/>
        <end position="139"/>
    </location>
</feature>
<organism evidence="8 9">
    <name type="scientific">Leucothrix arctica</name>
    <dbReference type="NCBI Taxonomy" id="1481894"/>
    <lineage>
        <taxon>Bacteria</taxon>
        <taxon>Pseudomonadati</taxon>
        <taxon>Pseudomonadota</taxon>
        <taxon>Gammaproteobacteria</taxon>
        <taxon>Thiotrichales</taxon>
        <taxon>Thiotrichaceae</taxon>
        <taxon>Leucothrix</taxon>
    </lineage>
</organism>
<keyword evidence="9" id="KW-1185">Reference proteome</keyword>